<comment type="function">
    <text evidence="7">Specifically dimethylates two adjacent adenosines (A1518 and A1519) in the loop of a conserved hairpin near the 3'-end of 16S rRNA in the 30S particle. May play a critical role in biogenesis of 30S subunits.</text>
</comment>
<feature type="binding site" evidence="7 8">
    <location>
        <position position="35"/>
    </location>
    <ligand>
        <name>S-adenosyl-L-methionine</name>
        <dbReference type="ChEBI" id="CHEBI:59789"/>
    </ligand>
</feature>
<dbReference type="AlphaFoldDB" id="A0A2Z4LSU5"/>
<dbReference type="GO" id="GO:0052908">
    <property type="term" value="F:16S rRNA (adenine(1518)-N(6)/adenine(1519)-N(6))-dimethyltransferase activity"/>
    <property type="evidence" value="ECO:0007669"/>
    <property type="project" value="UniProtKB-EC"/>
</dbReference>
<evidence type="ECO:0000256" key="3">
    <source>
        <dbReference type="ARBA" id="ARBA00022603"/>
    </source>
</evidence>
<dbReference type="FunFam" id="1.10.8.100:FF:000001">
    <property type="entry name" value="Ribosomal RNA small subunit methyltransferase A"/>
    <property type="match status" value="1"/>
</dbReference>
<dbReference type="HAMAP" id="MF_00607">
    <property type="entry name" value="16SrRNA_methyltr_A"/>
    <property type="match status" value="1"/>
</dbReference>
<feature type="binding site" evidence="7 8">
    <location>
        <position position="136"/>
    </location>
    <ligand>
        <name>S-adenosyl-L-methionine</name>
        <dbReference type="ChEBI" id="CHEBI:59789"/>
    </ligand>
</feature>
<feature type="compositionally biased region" description="Basic and acidic residues" evidence="9">
    <location>
        <begin position="8"/>
        <end position="24"/>
    </location>
</feature>
<evidence type="ECO:0000256" key="7">
    <source>
        <dbReference type="HAMAP-Rule" id="MF_00607"/>
    </source>
</evidence>
<dbReference type="Proteomes" id="UP000248536">
    <property type="component" value="Chromosome"/>
</dbReference>
<dbReference type="InterPro" id="IPR029063">
    <property type="entry name" value="SAM-dependent_MTases_sf"/>
</dbReference>
<dbReference type="InterPro" id="IPR001737">
    <property type="entry name" value="KsgA/Erm"/>
</dbReference>
<dbReference type="Pfam" id="PF00398">
    <property type="entry name" value="RrnaAD"/>
    <property type="match status" value="1"/>
</dbReference>
<dbReference type="Gene3D" id="1.10.8.100">
    <property type="entry name" value="Ribosomal RNA adenine dimethylase-like, domain 2"/>
    <property type="match status" value="1"/>
</dbReference>
<dbReference type="EC" id="2.1.1.182" evidence="7"/>
<dbReference type="GO" id="GO:0003723">
    <property type="term" value="F:RNA binding"/>
    <property type="evidence" value="ECO:0007669"/>
    <property type="project" value="UniProtKB-UniRule"/>
</dbReference>
<feature type="binding site" evidence="7 8">
    <location>
        <position position="62"/>
    </location>
    <ligand>
        <name>S-adenosyl-L-methionine</name>
        <dbReference type="ChEBI" id="CHEBI:59789"/>
    </ligand>
</feature>
<dbReference type="SUPFAM" id="SSF53335">
    <property type="entry name" value="S-adenosyl-L-methionine-dependent methyltransferases"/>
    <property type="match status" value="1"/>
</dbReference>
<evidence type="ECO:0000256" key="9">
    <source>
        <dbReference type="SAM" id="MobiDB-lite"/>
    </source>
</evidence>
<protein>
    <recommendedName>
        <fullName evidence="7">Ribosomal RNA small subunit methyltransferase A</fullName>
        <ecNumber evidence="7">2.1.1.182</ecNumber>
    </recommendedName>
    <alternativeName>
        <fullName evidence="7">16S rRNA (adenine(1518)-N(6)/adenine(1519)-N(6))-dimethyltransferase</fullName>
    </alternativeName>
    <alternativeName>
        <fullName evidence="7">16S rRNA dimethyladenosine transferase</fullName>
    </alternativeName>
    <alternativeName>
        <fullName evidence="7">16S rRNA dimethylase</fullName>
    </alternativeName>
    <alternativeName>
        <fullName evidence="7">S-adenosylmethionine-6-N', N'-adenosyl(rRNA) dimethyltransferase</fullName>
    </alternativeName>
</protein>
<dbReference type="InterPro" id="IPR023165">
    <property type="entry name" value="rRNA_Ade_diMease-like_C"/>
</dbReference>
<comment type="caution">
    <text evidence="7">Lacks conserved residue(s) required for the propagation of feature annotation.</text>
</comment>
<reference evidence="11 12" key="1">
    <citation type="submission" date="2018-06" db="EMBL/GenBank/DDBJ databases">
        <title>Spongiibacterium sp. HME9304 Genome sequencing and assembly.</title>
        <authorList>
            <person name="Kang H."/>
            <person name="Kim H."/>
            <person name="Joh K."/>
        </authorList>
    </citation>
    <scope>NUCLEOTIDE SEQUENCE [LARGE SCALE GENOMIC DNA]</scope>
    <source>
        <strain evidence="11 12">HME9304</strain>
    </source>
</reference>
<evidence type="ECO:0000256" key="6">
    <source>
        <dbReference type="ARBA" id="ARBA00022884"/>
    </source>
</evidence>
<evidence type="ECO:0000256" key="5">
    <source>
        <dbReference type="ARBA" id="ARBA00022691"/>
    </source>
</evidence>
<evidence type="ECO:0000256" key="4">
    <source>
        <dbReference type="ARBA" id="ARBA00022679"/>
    </source>
</evidence>
<dbReference type="EMBL" id="CP030104">
    <property type="protein sequence ID" value="AWX44903.1"/>
    <property type="molecule type" value="Genomic_DNA"/>
</dbReference>
<dbReference type="RefSeq" id="WP_112378340.1">
    <property type="nucleotide sequence ID" value="NZ_CP030104.1"/>
</dbReference>
<feature type="domain" description="Ribosomal RNA adenine methylase transferase N-terminal" evidence="10">
    <location>
        <begin position="42"/>
        <end position="221"/>
    </location>
</feature>
<comment type="similarity">
    <text evidence="7">Belongs to the class I-like SAM-binding methyltransferase superfamily. rRNA adenine N(6)-methyltransferase family. RsmA subfamily.</text>
</comment>
<feature type="region of interest" description="Disordered" evidence="9">
    <location>
        <begin position="1"/>
        <end position="24"/>
    </location>
</feature>
<proteinExistence type="inferred from homology"/>
<evidence type="ECO:0000256" key="8">
    <source>
        <dbReference type="PROSITE-ProRule" id="PRU01026"/>
    </source>
</evidence>
<dbReference type="OrthoDB" id="9814755at2"/>
<keyword evidence="2 7" id="KW-0698">rRNA processing</keyword>
<gene>
    <name evidence="7 11" type="primary">ksgA</name>
    <name evidence="7" type="synonym">rsmA</name>
    <name evidence="11" type="ORF">HME9304_01908</name>
</gene>
<dbReference type="SMART" id="SM00650">
    <property type="entry name" value="rADc"/>
    <property type="match status" value="1"/>
</dbReference>
<keyword evidence="5 7" id="KW-0949">S-adenosyl-L-methionine</keyword>
<accession>A0A2Z4LSU5</accession>
<keyword evidence="12" id="KW-1185">Reference proteome</keyword>
<evidence type="ECO:0000313" key="12">
    <source>
        <dbReference type="Proteomes" id="UP000248536"/>
    </source>
</evidence>
<dbReference type="KEGG" id="spon:HME9304_01908"/>
<keyword evidence="6 7" id="KW-0694">RNA-binding</keyword>
<keyword evidence="1 7" id="KW-0963">Cytoplasm</keyword>
<feature type="binding site" evidence="7 8">
    <location>
        <position position="37"/>
    </location>
    <ligand>
        <name>S-adenosyl-L-methionine</name>
        <dbReference type="ChEBI" id="CHEBI:59789"/>
    </ligand>
</feature>
<dbReference type="PANTHER" id="PTHR11727">
    <property type="entry name" value="DIMETHYLADENOSINE TRANSFERASE"/>
    <property type="match status" value="1"/>
</dbReference>
<keyword evidence="4 7" id="KW-0808">Transferase</keyword>
<dbReference type="NCBIfam" id="TIGR00755">
    <property type="entry name" value="ksgA"/>
    <property type="match status" value="1"/>
</dbReference>
<name>A0A2Z4LSU5_9FLAO</name>
<comment type="subcellular location">
    <subcellularLocation>
        <location evidence="7">Cytoplasm</location>
    </subcellularLocation>
</comment>
<comment type="catalytic activity">
    <reaction evidence="7">
        <text>adenosine(1518)/adenosine(1519) in 16S rRNA + 4 S-adenosyl-L-methionine = N(6)-dimethyladenosine(1518)/N(6)-dimethyladenosine(1519) in 16S rRNA + 4 S-adenosyl-L-homocysteine + 4 H(+)</text>
        <dbReference type="Rhea" id="RHEA:19609"/>
        <dbReference type="Rhea" id="RHEA-COMP:10232"/>
        <dbReference type="Rhea" id="RHEA-COMP:10233"/>
        <dbReference type="ChEBI" id="CHEBI:15378"/>
        <dbReference type="ChEBI" id="CHEBI:57856"/>
        <dbReference type="ChEBI" id="CHEBI:59789"/>
        <dbReference type="ChEBI" id="CHEBI:74411"/>
        <dbReference type="ChEBI" id="CHEBI:74493"/>
        <dbReference type="EC" id="2.1.1.182"/>
    </reaction>
</comment>
<dbReference type="InterPro" id="IPR011530">
    <property type="entry name" value="rRNA_adenine_dimethylase"/>
</dbReference>
<feature type="binding site" evidence="7 8">
    <location>
        <position position="116"/>
    </location>
    <ligand>
        <name>S-adenosyl-L-methionine</name>
        <dbReference type="ChEBI" id="CHEBI:59789"/>
    </ligand>
</feature>
<dbReference type="Gene3D" id="3.40.50.150">
    <property type="entry name" value="Vaccinia Virus protein VP39"/>
    <property type="match status" value="1"/>
</dbReference>
<sequence>MAKKNKKRYEESWSKKKKNGRDESIVKPKKYLGQHFLKDEDIAKQIADTLSLDGYTNVLEIGPGMGVLTKYLLLKNLDLVAMDLDEESIVYLNHSFRLEHPKVFEKNNRFAIIEADFLRFDLKQLYGDEQFAITGNFPYNISSQIVFKMLEMRQQIPEFSGMFQKEVAKRICENPGSKTYGILSVLVQAFYEAEYLFTVHPQVFDPPPKVQSGVLRLTRRATLKLPCDEHLFFKVVKVAFNQRRKTIRNSLKTFNLSNNLKEDTIFDKRPEQLSVPDFIALTQKIANDSV</sequence>
<dbReference type="InterPro" id="IPR020598">
    <property type="entry name" value="rRNA_Ade_methylase_Trfase_N"/>
</dbReference>
<evidence type="ECO:0000256" key="2">
    <source>
        <dbReference type="ARBA" id="ARBA00022552"/>
    </source>
</evidence>
<dbReference type="PANTHER" id="PTHR11727:SF7">
    <property type="entry name" value="DIMETHYLADENOSINE TRANSFERASE-RELATED"/>
    <property type="match status" value="1"/>
</dbReference>
<dbReference type="PROSITE" id="PS51689">
    <property type="entry name" value="SAM_RNA_A_N6_MT"/>
    <property type="match status" value="1"/>
</dbReference>
<keyword evidence="3 7" id="KW-0489">Methyltransferase</keyword>
<organism evidence="11 12">
    <name type="scientific">Flagellimonas maritima</name>
    <dbReference type="NCBI Taxonomy" id="1383885"/>
    <lineage>
        <taxon>Bacteria</taxon>
        <taxon>Pseudomonadati</taxon>
        <taxon>Bacteroidota</taxon>
        <taxon>Flavobacteriia</taxon>
        <taxon>Flavobacteriales</taxon>
        <taxon>Flavobacteriaceae</taxon>
        <taxon>Flagellimonas</taxon>
    </lineage>
</organism>
<dbReference type="GO" id="GO:0005829">
    <property type="term" value="C:cytosol"/>
    <property type="evidence" value="ECO:0007669"/>
    <property type="project" value="TreeGrafter"/>
</dbReference>
<evidence type="ECO:0000259" key="10">
    <source>
        <dbReference type="SMART" id="SM00650"/>
    </source>
</evidence>
<feature type="binding site" evidence="8">
    <location>
        <position position="83"/>
    </location>
    <ligand>
        <name>S-adenosyl-L-methionine</name>
        <dbReference type="ChEBI" id="CHEBI:59789"/>
    </ligand>
</feature>
<evidence type="ECO:0000313" key="11">
    <source>
        <dbReference type="EMBL" id="AWX44903.1"/>
    </source>
</evidence>
<evidence type="ECO:0000256" key="1">
    <source>
        <dbReference type="ARBA" id="ARBA00022490"/>
    </source>
</evidence>